<dbReference type="AlphaFoldDB" id="A0A9P7B314"/>
<gene>
    <name evidence="2" type="ORF">C6P46_000733</name>
</gene>
<accession>A0A9P7B314</accession>
<protein>
    <recommendedName>
        <fullName evidence="4">Serine/arginine repetitive matrix protein 2</fullName>
    </recommendedName>
</protein>
<evidence type="ECO:0008006" key="4">
    <source>
        <dbReference type="Google" id="ProtNLM"/>
    </source>
</evidence>
<feature type="region of interest" description="Disordered" evidence="1">
    <location>
        <begin position="180"/>
        <end position="199"/>
    </location>
</feature>
<sequence length="237" mass="26249">MAHANESTDSADEIPPLAFDSEEELRAVLDRLRGDLEGRVEQQAAGVASKGKGKGKAVPESEHDRKLASDLVLKDFYAKMEAIIVQNCTITGLSWSEYQRKKRKGELGKTQPFDDNLHQRVLKYQNDLFDAREINARERVDAPARTAQYVEEILRLDSEHAEQLEQARIDVPDEIALARPRSRKSLGGAGDAPSAAQAQEYYEEGRASLEKLLADVPKLAAAAEEARKVALDAANLR</sequence>
<name>A0A9P7B314_RHOMI</name>
<dbReference type="Proteomes" id="UP000777482">
    <property type="component" value="Unassembled WGS sequence"/>
</dbReference>
<evidence type="ECO:0000256" key="1">
    <source>
        <dbReference type="SAM" id="MobiDB-lite"/>
    </source>
</evidence>
<feature type="region of interest" description="Disordered" evidence="1">
    <location>
        <begin position="40"/>
        <end position="63"/>
    </location>
</feature>
<evidence type="ECO:0000313" key="3">
    <source>
        <dbReference type="Proteomes" id="UP000777482"/>
    </source>
</evidence>
<proteinExistence type="predicted"/>
<reference evidence="2 3" key="1">
    <citation type="submission" date="2020-11" db="EMBL/GenBank/DDBJ databases">
        <title>Kefir isolates.</title>
        <authorList>
            <person name="Marcisauskas S."/>
            <person name="Kim Y."/>
            <person name="Blasche S."/>
        </authorList>
    </citation>
    <scope>NUCLEOTIDE SEQUENCE [LARGE SCALE GENOMIC DNA]</scope>
    <source>
        <strain evidence="2 3">KR</strain>
    </source>
</reference>
<dbReference type="OrthoDB" id="2534744at2759"/>
<evidence type="ECO:0000313" key="2">
    <source>
        <dbReference type="EMBL" id="KAG0655771.1"/>
    </source>
</evidence>
<organism evidence="2 3">
    <name type="scientific">Rhodotorula mucilaginosa</name>
    <name type="common">Yeast</name>
    <name type="synonym">Rhodotorula rubra</name>
    <dbReference type="NCBI Taxonomy" id="5537"/>
    <lineage>
        <taxon>Eukaryota</taxon>
        <taxon>Fungi</taxon>
        <taxon>Dikarya</taxon>
        <taxon>Basidiomycota</taxon>
        <taxon>Pucciniomycotina</taxon>
        <taxon>Microbotryomycetes</taxon>
        <taxon>Sporidiobolales</taxon>
        <taxon>Sporidiobolaceae</taxon>
        <taxon>Rhodotorula</taxon>
    </lineage>
</organism>
<keyword evidence="3" id="KW-1185">Reference proteome</keyword>
<comment type="caution">
    <text evidence="2">The sequence shown here is derived from an EMBL/GenBank/DDBJ whole genome shotgun (WGS) entry which is preliminary data.</text>
</comment>
<dbReference type="EMBL" id="PUHQ01000112">
    <property type="protein sequence ID" value="KAG0655771.1"/>
    <property type="molecule type" value="Genomic_DNA"/>
</dbReference>